<dbReference type="OrthoDB" id="18193at2759"/>
<evidence type="ECO:0000256" key="4">
    <source>
        <dbReference type="ARBA" id="ARBA00014767"/>
    </source>
</evidence>
<evidence type="ECO:0000313" key="11">
    <source>
        <dbReference type="EMBL" id="EJK73388.1"/>
    </source>
</evidence>
<dbReference type="InterPro" id="IPR019832">
    <property type="entry name" value="Mn/Fe_SOD_C"/>
</dbReference>
<dbReference type="Gene3D" id="3.55.40.20">
    <property type="entry name" value="Iron/manganese superoxide dismutase, C-terminal domain"/>
    <property type="match status" value="1"/>
</dbReference>
<dbReference type="PRINTS" id="PR01703">
    <property type="entry name" value="MNSODISMTASE"/>
</dbReference>
<evidence type="ECO:0000256" key="5">
    <source>
        <dbReference type="ARBA" id="ARBA00022723"/>
    </source>
</evidence>
<dbReference type="PANTHER" id="PTHR42769">
    <property type="entry name" value="SUPEROXIDE DISMUTASE"/>
    <property type="match status" value="1"/>
</dbReference>
<feature type="domain" description="Manganese/iron superoxide dismutase N-terminal" evidence="8">
    <location>
        <begin position="213"/>
        <end position="298"/>
    </location>
</feature>
<keyword evidence="5" id="KW-0479">Metal-binding</keyword>
<dbReference type="SUPFAM" id="SSF46609">
    <property type="entry name" value="Fe,Mn superoxide dismutase (SOD), N-terminal domain"/>
    <property type="match status" value="1"/>
</dbReference>
<proteinExistence type="inferred from homology"/>
<evidence type="ECO:0000259" key="9">
    <source>
        <dbReference type="Pfam" id="PF02777"/>
    </source>
</evidence>
<evidence type="ECO:0000256" key="6">
    <source>
        <dbReference type="ARBA" id="ARBA00023002"/>
    </source>
</evidence>
<dbReference type="GO" id="GO:0046872">
    <property type="term" value="F:metal ion binding"/>
    <property type="evidence" value="ECO:0007669"/>
    <property type="project" value="UniProtKB-KW"/>
</dbReference>
<evidence type="ECO:0000256" key="3">
    <source>
        <dbReference type="ARBA" id="ARBA00012682"/>
    </source>
</evidence>
<evidence type="ECO:0000256" key="1">
    <source>
        <dbReference type="ARBA" id="ARBA00001962"/>
    </source>
</evidence>
<gene>
    <name evidence="11" type="ORF">THAOC_04989</name>
</gene>
<dbReference type="SUPFAM" id="SSF54719">
    <property type="entry name" value="Fe,Mn superoxide dismutase (SOD), C-terminal domain"/>
    <property type="match status" value="1"/>
</dbReference>
<evidence type="ECO:0000259" key="8">
    <source>
        <dbReference type="Pfam" id="PF00081"/>
    </source>
</evidence>
<dbReference type="Proteomes" id="UP000266841">
    <property type="component" value="Unassembled WGS sequence"/>
</dbReference>
<dbReference type="InterPro" id="IPR016087">
    <property type="entry name" value="Chalcone_isomerase"/>
</dbReference>
<dbReference type="GO" id="GO:0016872">
    <property type="term" value="F:intramolecular lyase activity"/>
    <property type="evidence" value="ECO:0007669"/>
    <property type="project" value="InterPro"/>
</dbReference>
<dbReference type="AlphaFoldDB" id="K0T3W8"/>
<feature type="domain" description="Manganese/iron superoxide dismutase C-terminal" evidence="9">
    <location>
        <begin position="308"/>
        <end position="409"/>
    </location>
</feature>
<dbReference type="Pfam" id="PF02777">
    <property type="entry name" value="Sod_Fe_C"/>
    <property type="match status" value="1"/>
</dbReference>
<dbReference type="InterPro" id="IPR016088">
    <property type="entry name" value="Chalcone_isomerase_3-sand"/>
</dbReference>
<dbReference type="eggNOG" id="KOG0876">
    <property type="taxonomic scope" value="Eukaryota"/>
</dbReference>
<evidence type="ECO:0000256" key="2">
    <source>
        <dbReference type="ARBA" id="ARBA00008714"/>
    </source>
</evidence>
<organism evidence="11 12">
    <name type="scientific">Thalassiosira oceanica</name>
    <name type="common">Marine diatom</name>
    <dbReference type="NCBI Taxonomy" id="159749"/>
    <lineage>
        <taxon>Eukaryota</taxon>
        <taxon>Sar</taxon>
        <taxon>Stramenopiles</taxon>
        <taxon>Ochrophyta</taxon>
        <taxon>Bacillariophyta</taxon>
        <taxon>Coscinodiscophyceae</taxon>
        <taxon>Thalassiosirophycidae</taxon>
        <taxon>Thalassiosirales</taxon>
        <taxon>Thalassiosiraceae</taxon>
        <taxon>Thalassiosira</taxon>
    </lineage>
</organism>
<dbReference type="Pfam" id="PF00081">
    <property type="entry name" value="Sod_Fe_N"/>
    <property type="match status" value="1"/>
</dbReference>
<keyword evidence="6" id="KW-0560">Oxidoreductase</keyword>
<evidence type="ECO:0000259" key="10">
    <source>
        <dbReference type="Pfam" id="PF16036"/>
    </source>
</evidence>
<evidence type="ECO:0000256" key="7">
    <source>
        <dbReference type="ARBA" id="ARBA00023004"/>
    </source>
</evidence>
<keyword evidence="7" id="KW-0408">Iron</keyword>
<comment type="cofactor">
    <cofactor evidence="1">
        <name>Fe cation</name>
        <dbReference type="ChEBI" id="CHEBI:24875"/>
    </cofactor>
</comment>
<dbReference type="InterPro" id="IPR036298">
    <property type="entry name" value="Chalcone_isomerase_sf"/>
</dbReference>
<dbReference type="GO" id="GO:0004784">
    <property type="term" value="F:superoxide dismutase activity"/>
    <property type="evidence" value="ECO:0007669"/>
    <property type="project" value="UniProtKB-EC"/>
</dbReference>
<accession>K0T3W8</accession>
<feature type="domain" description="Chalcone isomerase" evidence="10">
    <location>
        <begin position="11"/>
        <end position="175"/>
    </location>
</feature>
<dbReference type="InterPro" id="IPR036314">
    <property type="entry name" value="SOD_C_sf"/>
</dbReference>
<feature type="non-terminal residue" evidence="11">
    <location>
        <position position="1"/>
    </location>
</feature>
<dbReference type="EMBL" id="AGNL01004537">
    <property type="protein sequence ID" value="EJK73388.1"/>
    <property type="molecule type" value="Genomic_DNA"/>
</dbReference>
<dbReference type="InterPro" id="IPR036324">
    <property type="entry name" value="Mn/Fe_SOD_N_sf"/>
</dbReference>
<dbReference type="PANTHER" id="PTHR42769:SF3">
    <property type="entry name" value="SUPEROXIDE DISMUTASE [FE] 2, CHLOROPLASTIC"/>
    <property type="match status" value="1"/>
</dbReference>
<dbReference type="InterPro" id="IPR001189">
    <property type="entry name" value="Mn/Fe_SOD"/>
</dbReference>
<comment type="similarity">
    <text evidence="2">Belongs to the iron/manganese superoxide dismutase family.</text>
</comment>
<dbReference type="Gene3D" id="3.50.70.10">
    <property type="match status" value="1"/>
</dbReference>
<dbReference type="SUPFAM" id="SSF54626">
    <property type="entry name" value="Chalcone isomerase"/>
    <property type="match status" value="1"/>
</dbReference>
<protein>
    <recommendedName>
        <fullName evidence="4">Superoxide dismutase [Fe]</fullName>
        <ecNumber evidence="3">1.15.1.1</ecNumber>
    </recommendedName>
</protein>
<reference evidence="11 12" key="1">
    <citation type="journal article" date="2012" name="Genome Biol.">
        <title>Genome and low-iron response of an oceanic diatom adapted to chronic iron limitation.</title>
        <authorList>
            <person name="Lommer M."/>
            <person name="Specht M."/>
            <person name="Roy A.S."/>
            <person name="Kraemer L."/>
            <person name="Andreson R."/>
            <person name="Gutowska M.A."/>
            <person name="Wolf J."/>
            <person name="Bergner S.V."/>
            <person name="Schilhabel M.B."/>
            <person name="Klostermeier U.C."/>
            <person name="Beiko R.G."/>
            <person name="Rosenstiel P."/>
            <person name="Hippler M."/>
            <person name="Laroche J."/>
        </authorList>
    </citation>
    <scope>NUCLEOTIDE SEQUENCE [LARGE SCALE GENOMIC DNA]</scope>
    <source>
        <strain evidence="11 12">CCMP1005</strain>
    </source>
</reference>
<evidence type="ECO:0000313" key="12">
    <source>
        <dbReference type="Proteomes" id="UP000266841"/>
    </source>
</evidence>
<keyword evidence="12" id="KW-1185">Reference proteome</keyword>
<comment type="caution">
    <text evidence="11">The sequence shown here is derived from an EMBL/GenBank/DDBJ whole genome shotgun (WGS) entry which is preliminary data.</text>
</comment>
<sequence length="455" mass="49861">TVHALTDPATTIQFDDTRDGLSLFGVGCRKKGPIKVYSVGMYSDAGTKESLATQPKSTSSLAALRNALQSTPLTTFVLKMNFKVGAEKMAEAIAESVIPRTSNMGAVDTLKRLIADGVAAKGAATPGTVLTFDCTSDGSVKVSVDGREVGSAPDLCQAFTGVFLDDKAVSPSFRESVVDNCCEVSGTGESSEAGSATSSSQASHFWQRKSNLKVPQLPYKYSALQPVISEKTMRLIHEENYAKCISNVNQLLNDCEPKHRKLSIEKIISNSEIRQSNPELYNNAGQCYNLNFFFKCMKSKGEGGEPGGLVAKAIVRDFGSYQSLRKEMVSAAKRTFGSGWLWLGYNRQKKRLEVVRTSGGGNPLTDKIIPLLTINMWENAYYLDYQGRRADYVNACLDRLVNWNFVEKNFKHATGEGFVNDTIHAATHRGLPLLAAMYTANWAKHQAIHMLFRQS</sequence>
<dbReference type="Gene3D" id="1.10.287.990">
    <property type="entry name" value="Fe,Mn superoxide dismutase (SOD) domain"/>
    <property type="match status" value="1"/>
</dbReference>
<dbReference type="EC" id="1.15.1.1" evidence="3"/>
<name>K0T3W8_THAOC</name>
<dbReference type="Pfam" id="PF16036">
    <property type="entry name" value="Chalcone_3"/>
    <property type="match status" value="1"/>
</dbReference>
<dbReference type="InterPro" id="IPR019831">
    <property type="entry name" value="Mn/Fe_SOD_N"/>
</dbReference>